<comment type="caution">
    <text evidence="1">The sequence shown here is derived from an EMBL/GenBank/DDBJ whole genome shotgun (WGS) entry which is preliminary data.</text>
</comment>
<dbReference type="Proteomes" id="UP000093309">
    <property type="component" value="Unassembled WGS sequence"/>
</dbReference>
<organism evidence="1 2">
    <name type="scientific">Paenibacillus pectinilyticus</name>
    <dbReference type="NCBI Taxonomy" id="512399"/>
    <lineage>
        <taxon>Bacteria</taxon>
        <taxon>Bacillati</taxon>
        <taxon>Bacillota</taxon>
        <taxon>Bacilli</taxon>
        <taxon>Bacillales</taxon>
        <taxon>Paenibacillaceae</taxon>
        <taxon>Paenibacillus</taxon>
    </lineage>
</organism>
<keyword evidence="2" id="KW-1185">Reference proteome</keyword>
<evidence type="ECO:0000313" key="2">
    <source>
        <dbReference type="Proteomes" id="UP000093309"/>
    </source>
</evidence>
<gene>
    <name evidence="1" type="ORF">A8709_00695</name>
</gene>
<accession>A0A1C1A8D0</accession>
<dbReference type="AlphaFoldDB" id="A0A1C1A8D0"/>
<dbReference type="EMBL" id="LYPC01000009">
    <property type="protein sequence ID" value="OCT16867.1"/>
    <property type="molecule type" value="Genomic_DNA"/>
</dbReference>
<name>A0A1C1A8D0_9BACL</name>
<proteinExistence type="predicted"/>
<dbReference type="RefSeq" id="WP_065850588.1">
    <property type="nucleotide sequence ID" value="NZ_LYPC01000009.1"/>
</dbReference>
<dbReference type="OrthoDB" id="5770817at2"/>
<reference evidence="2" key="1">
    <citation type="submission" date="2016-05" db="EMBL/GenBank/DDBJ databases">
        <title>Paenibacillus oryzae. sp. nov., isolated from the rice root.</title>
        <authorList>
            <person name="Zhang J."/>
            <person name="Zhang X."/>
        </authorList>
    </citation>
    <scope>NUCLEOTIDE SEQUENCE [LARGE SCALE GENOMIC DNA]</scope>
    <source>
        <strain evidence="2">KCTC13222</strain>
    </source>
</reference>
<sequence length="84" mass="10076">MQWQEVRNIYPHQYVLLEILTSHTKDNVQYVDEVALVRAIQDPDEATKELFKCKDNNIVYHTGQEKITIEIRHNPLYRSRRHAD</sequence>
<evidence type="ECO:0000313" key="1">
    <source>
        <dbReference type="EMBL" id="OCT16867.1"/>
    </source>
</evidence>
<protein>
    <submittedName>
        <fullName evidence="1">Uncharacterized protein</fullName>
    </submittedName>
</protein>